<dbReference type="AlphaFoldDB" id="A0A2X4WND3"/>
<proteinExistence type="predicted"/>
<dbReference type="RefSeq" id="WP_066145481.1">
    <property type="nucleotide sequence ID" value="NZ_CBCSGM010000008.1"/>
</dbReference>
<dbReference type="EMBL" id="LS483476">
    <property type="protein sequence ID" value="SQI61198.1"/>
    <property type="molecule type" value="Genomic_DNA"/>
</dbReference>
<evidence type="ECO:0000313" key="2">
    <source>
        <dbReference type="Proteomes" id="UP000249134"/>
    </source>
</evidence>
<organism evidence="1 2">
    <name type="scientific">Lederbergia lenta</name>
    <name type="common">Bacillus lentus</name>
    <dbReference type="NCBI Taxonomy" id="1467"/>
    <lineage>
        <taxon>Bacteria</taxon>
        <taxon>Bacillati</taxon>
        <taxon>Bacillota</taxon>
        <taxon>Bacilli</taxon>
        <taxon>Bacillales</taxon>
        <taxon>Bacillaceae</taxon>
        <taxon>Lederbergia</taxon>
    </lineage>
</organism>
<protein>
    <submittedName>
        <fullName evidence="1">Yfhj</fullName>
    </submittedName>
</protein>
<dbReference type="InterPro" id="IPR026952">
    <property type="entry name" value="WVELL"/>
</dbReference>
<reference evidence="1 2" key="1">
    <citation type="submission" date="2018-06" db="EMBL/GenBank/DDBJ databases">
        <authorList>
            <consortium name="Pathogen Informatics"/>
            <person name="Doyle S."/>
        </authorList>
    </citation>
    <scope>NUCLEOTIDE SEQUENCE [LARGE SCALE GENOMIC DNA]</scope>
    <source>
        <strain evidence="1 2">NCTC4824</strain>
    </source>
</reference>
<dbReference type="STRING" id="1348624.GCA_001591545_03613"/>
<dbReference type="Proteomes" id="UP000249134">
    <property type="component" value="Chromosome 1"/>
</dbReference>
<name>A0A2X4WND3_LEDLE</name>
<dbReference type="KEGG" id="blen:NCTC4824_03132"/>
<keyword evidence="2" id="KW-1185">Reference proteome</keyword>
<gene>
    <name evidence="1" type="ORF">NCTC4824_03132</name>
</gene>
<sequence>MNDYYERLTAYLLEKNPDLTEAKARTWVELLWEDFETTYAKAGRKYRGHEMAERIVRSLIDQHGSKLHEFAGKNPKYAHMLHDEEVK</sequence>
<evidence type="ECO:0000313" key="1">
    <source>
        <dbReference type="EMBL" id="SQI61198.1"/>
    </source>
</evidence>
<dbReference type="Pfam" id="PF14043">
    <property type="entry name" value="WVELL"/>
    <property type="match status" value="1"/>
</dbReference>
<accession>A0A2X4WND3</accession>